<evidence type="ECO:0000256" key="15">
    <source>
        <dbReference type="SAM" id="MobiDB-lite"/>
    </source>
</evidence>
<evidence type="ECO:0000256" key="3">
    <source>
        <dbReference type="ARBA" id="ARBA00022605"/>
    </source>
</evidence>
<keyword evidence="2" id="KW-1003">Cell membrane</keyword>
<keyword evidence="7" id="KW-0862">Zinc</keyword>
<name>A0AA88AJJ1_FICCA</name>
<feature type="region of interest" description="Disordered" evidence="15">
    <location>
        <begin position="695"/>
        <end position="757"/>
    </location>
</feature>
<dbReference type="NCBIfam" id="TIGR03328">
    <property type="entry name" value="salvage_mtnB"/>
    <property type="match status" value="1"/>
</dbReference>
<keyword evidence="5" id="KW-0479">Metal-binding</keyword>
<dbReference type="InterPro" id="IPR041846">
    <property type="entry name" value="ENL_dom"/>
</dbReference>
<dbReference type="AlphaFoldDB" id="A0AA88AJJ1"/>
<dbReference type="InterPro" id="IPR023214">
    <property type="entry name" value="HAD_sf"/>
</dbReference>
<dbReference type="SUPFAM" id="SSF56784">
    <property type="entry name" value="HAD-like"/>
    <property type="match status" value="1"/>
</dbReference>
<dbReference type="Proteomes" id="UP001187192">
    <property type="component" value="Unassembled WGS sequence"/>
</dbReference>
<dbReference type="SUPFAM" id="SSF53639">
    <property type="entry name" value="AraD/HMP-PK domain-like"/>
    <property type="match status" value="1"/>
</dbReference>
<dbReference type="Gene3D" id="3.40.225.10">
    <property type="entry name" value="Class II aldolase/adducin N-terminal domain"/>
    <property type="match status" value="1"/>
</dbReference>
<keyword evidence="12" id="KW-0456">Lyase</keyword>
<evidence type="ECO:0000256" key="7">
    <source>
        <dbReference type="ARBA" id="ARBA00022833"/>
    </source>
</evidence>
<dbReference type="Pfam" id="PF00596">
    <property type="entry name" value="Aldolase_II"/>
    <property type="match status" value="1"/>
</dbReference>
<reference evidence="17" key="1">
    <citation type="submission" date="2023-07" db="EMBL/GenBank/DDBJ databases">
        <title>draft genome sequence of fig (Ficus carica).</title>
        <authorList>
            <person name="Takahashi T."/>
            <person name="Nishimura K."/>
        </authorList>
    </citation>
    <scope>NUCLEOTIDE SEQUENCE</scope>
</reference>
<evidence type="ECO:0000256" key="1">
    <source>
        <dbReference type="ARBA" id="ARBA00004609"/>
    </source>
</evidence>
<dbReference type="InterPro" id="IPR036412">
    <property type="entry name" value="HAD-like_sf"/>
</dbReference>
<evidence type="ECO:0000256" key="9">
    <source>
        <dbReference type="ARBA" id="ARBA00023157"/>
    </source>
</evidence>
<dbReference type="PROSITE" id="PS51485">
    <property type="entry name" value="PHYTOCYANIN"/>
    <property type="match status" value="1"/>
</dbReference>
<dbReference type="InterPro" id="IPR001303">
    <property type="entry name" value="Aldolase_II/adducin_N"/>
</dbReference>
<dbReference type="GO" id="GO:0005886">
    <property type="term" value="C:plasma membrane"/>
    <property type="evidence" value="ECO:0007669"/>
    <property type="project" value="UniProtKB-SubCell"/>
</dbReference>
<dbReference type="PANTHER" id="PTHR10640:SF7">
    <property type="entry name" value="METHYLTHIORIBULOSE-1-PHOSPHATE DEHYDRATASE"/>
    <property type="match status" value="1"/>
</dbReference>
<dbReference type="GO" id="GO:0098552">
    <property type="term" value="C:side of membrane"/>
    <property type="evidence" value="ECO:0007669"/>
    <property type="project" value="UniProtKB-KW"/>
</dbReference>
<evidence type="ECO:0000256" key="11">
    <source>
        <dbReference type="ARBA" id="ARBA00023180"/>
    </source>
</evidence>
<sequence>MESSSSPSSGINDVLTRFITSEQPTVFQNGVEVTSSSLAYLGSKEVVDSKALAAELCHHFYSLGWFSGIGGSIAIKVHDDSIPKPAQLIVMSPSANIVIGIENVTRFTVPWAFARRNIALWQVTMVELGNLALLHSRYLVYHKNWVYRRCVQKERMVAEDMYVLSLDGYILLPPSLRPYPHTPPKCNDALLFMKVFEMCNAGAVVHSHGMQSCLVTMINPFSKEFRITHMEMIKGIPGHGYHDELVVPIIENNAHGEELMETLAEAISAYPKTTAVLVRNHGVFIWGESWISTKTQAECYHYLFDAAIKLHPLGIDWSTPDHGPLLNTRGSSGCNRNFTSASKAGDRSSDYMIEPSQHCVLLDIEGTTTPISFFSDVLVPFARDYVGKHLSATYDSEETQNDINLLRSQIENDMERGIIGALLIPPDYVGKELVIASLVANIDTMIRADRIVPSLKQLLDRIRRTGFLSSQLVGVLFGDVAEALEKWHSLGFKVYIHSSGSRETQQLLFANSNYGDLRKYLCGYFDTSVGYLEICQTVGVDKPADMLFITSVLQEAMAARATVLVLAGSNVKLELEPPQINFVSCSQAYKFFVGGKDGWVLNPSENFNHWAERNRFQVNDTLFFRYKQGSDSVLVVTKDDYYSCNTKNPITSLTNGDSDFKFDRSGPFFFITGNVENCQKGQKLHAVVLAVRNKRHHGTTPPSPSPALMPRSIVPTPTPAAESESPAQRVNPSVLDGPTPALNEHSGGPAAISPIPNRSNFVENHGILFDNPMILNLMVKIFSLLPHLDHTSSPSTPDPAVRAL</sequence>
<dbReference type="Gene3D" id="3.40.50.1000">
    <property type="entry name" value="HAD superfamily/HAD-like"/>
    <property type="match status" value="1"/>
</dbReference>
<dbReference type="InterPro" id="IPR036409">
    <property type="entry name" value="Aldolase_II/adducin_N_sf"/>
</dbReference>
<comment type="caution">
    <text evidence="17">The sequence shown here is derived from an EMBL/GenBank/DDBJ whole genome shotgun (WGS) entry which is preliminary data.</text>
</comment>
<dbReference type="SUPFAM" id="SSF49503">
    <property type="entry name" value="Cupredoxins"/>
    <property type="match status" value="1"/>
</dbReference>
<proteinExistence type="inferred from homology"/>
<evidence type="ECO:0000259" key="16">
    <source>
        <dbReference type="PROSITE" id="PS51485"/>
    </source>
</evidence>
<keyword evidence="3" id="KW-0028">Amino-acid biosynthesis</keyword>
<keyword evidence="10" id="KW-0486">Methionine biosynthesis</keyword>
<dbReference type="Gene3D" id="2.60.40.420">
    <property type="entry name" value="Cupredoxins - blue copper proteins"/>
    <property type="match status" value="1"/>
</dbReference>
<evidence type="ECO:0000256" key="5">
    <source>
        <dbReference type="ARBA" id="ARBA00022723"/>
    </source>
</evidence>
<keyword evidence="11" id="KW-0325">Glycoprotein</keyword>
<keyword evidence="13" id="KW-0449">Lipoprotein</keyword>
<dbReference type="InterPro" id="IPR003245">
    <property type="entry name" value="Phytocyanin_dom"/>
</dbReference>
<dbReference type="CDD" id="cd11019">
    <property type="entry name" value="OsENODL1_like"/>
    <property type="match status" value="1"/>
</dbReference>
<dbReference type="GO" id="GO:0046570">
    <property type="term" value="F:methylthioribulose 1-phosphate dehydratase activity"/>
    <property type="evidence" value="ECO:0007669"/>
    <property type="project" value="TreeGrafter"/>
</dbReference>
<dbReference type="Pfam" id="PF02298">
    <property type="entry name" value="Cu_bind_like"/>
    <property type="match status" value="1"/>
</dbReference>
<dbReference type="PANTHER" id="PTHR10640">
    <property type="entry name" value="METHYLTHIORIBULOSE-1-PHOSPHATE DEHYDRATASE"/>
    <property type="match status" value="1"/>
</dbReference>
<evidence type="ECO:0000256" key="6">
    <source>
        <dbReference type="ARBA" id="ARBA00022729"/>
    </source>
</evidence>
<dbReference type="SMART" id="SM01007">
    <property type="entry name" value="Aldolase_II"/>
    <property type="match status" value="1"/>
</dbReference>
<evidence type="ECO:0000256" key="4">
    <source>
        <dbReference type="ARBA" id="ARBA00022622"/>
    </source>
</evidence>
<keyword evidence="6" id="KW-0732">Signal</keyword>
<evidence type="ECO:0000313" key="17">
    <source>
        <dbReference type="EMBL" id="GMN53824.1"/>
    </source>
</evidence>
<keyword evidence="18" id="KW-1185">Reference proteome</keyword>
<evidence type="ECO:0000256" key="8">
    <source>
        <dbReference type="ARBA" id="ARBA00023136"/>
    </source>
</evidence>
<evidence type="ECO:0000256" key="14">
    <source>
        <dbReference type="ARBA" id="ARBA00035011"/>
    </source>
</evidence>
<feature type="domain" description="Phytocyanin" evidence="16">
    <location>
        <begin position="589"/>
        <end position="690"/>
    </location>
</feature>
<gene>
    <name evidence="17" type="ORF">TIFTF001_022950</name>
</gene>
<dbReference type="GO" id="GO:0005737">
    <property type="term" value="C:cytoplasm"/>
    <property type="evidence" value="ECO:0007669"/>
    <property type="project" value="InterPro"/>
</dbReference>
<evidence type="ECO:0000256" key="10">
    <source>
        <dbReference type="ARBA" id="ARBA00023167"/>
    </source>
</evidence>
<dbReference type="GO" id="GO:0009055">
    <property type="term" value="F:electron transfer activity"/>
    <property type="evidence" value="ECO:0007669"/>
    <property type="project" value="InterPro"/>
</dbReference>
<dbReference type="FunFam" id="2.60.40.420:FF:000010">
    <property type="entry name" value="Early nodulin-like protein 1"/>
    <property type="match status" value="1"/>
</dbReference>
<dbReference type="Gene3D" id="1.10.720.60">
    <property type="match status" value="1"/>
</dbReference>
<keyword evidence="4" id="KW-0336">GPI-anchor</keyword>
<organism evidence="17 18">
    <name type="scientific">Ficus carica</name>
    <name type="common">Common fig</name>
    <dbReference type="NCBI Taxonomy" id="3494"/>
    <lineage>
        <taxon>Eukaryota</taxon>
        <taxon>Viridiplantae</taxon>
        <taxon>Streptophyta</taxon>
        <taxon>Embryophyta</taxon>
        <taxon>Tracheophyta</taxon>
        <taxon>Spermatophyta</taxon>
        <taxon>Magnoliopsida</taxon>
        <taxon>eudicotyledons</taxon>
        <taxon>Gunneridae</taxon>
        <taxon>Pentapetalae</taxon>
        <taxon>rosids</taxon>
        <taxon>fabids</taxon>
        <taxon>Rosales</taxon>
        <taxon>Moraceae</taxon>
        <taxon>Ficeae</taxon>
        <taxon>Ficus</taxon>
    </lineage>
</organism>
<evidence type="ECO:0000256" key="12">
    <source>
        <dbReference type="ARBA" id="ARBA00023239"/>
    </source>
</evidence>
<dbReference type="GO" id="GO:0046872">
    <property type="term" value="F:metal ion binding"/>
    <property type="evidence" value="ECO:0007669"/>
    <property type="project" value="UniProtKB-KW"/>
</dbReference>
<dbReference type="GO" id="GO:0019509">
    <property type="term" value="P:L-methionine salvage from methylthioadenosine"/>
    <property type="evidence" value="ECO:0007669"/>
    <property type="project" value="InterPro"/>
</dbReference>
<comment type="subcellular location">
    <subcellularLocation>
        <location evidence="1">Cell membrane</location>
        <topology evidence="1">Lipid-anchor</topology>
        <topology evidence="1">GPI-anchor</topology>
    </subcellularLocation>
</comment>
<evidence type="ECO:0000313" key="18">
    <source>
        <dbReference type="Proteomes" id="UP001187192"/>
    </source>
</evidence>
<dbReference type="InterPro" id="IPR008972">
    <property type="entry name" value="Cupredoxin"/>
</dbReference>
<evidence type="ECO:0000256" key="13">
    <source>
        <dbReference type="ARBA" id="ARBA00023288"/>
    </source>
</evidence>
<comment type="similarity">
    <text evidence="14">Belongs to the early nodulin-like (ENODL) family.</text>
</comment>
<accession>A0AA88AJJ1</accession>
<dbReference type="EMBL" id="BTGU01000048">
    <property type="protein sequence ID" value="GMN53824.1"/>
    <property type="molecule type" value="Genomic_DNA"/>
</dbReference>
<protein>
    <recommendedName>
        <fullName evidence="16">Phytocyanin domain-containing protein</fullName>
    </recommendedName>
</protein>
<dbReference type="InterPro" id="IPR017714">
    <property type="entry name" value="MethylthioRu-1-P_deHdtase_MtnB"/>
</dbReference>
<keyword evidence="9" id="KW-1015">Disulfide bond</keyword>
<evidence type="ECO:0000256" key="2">
    <source>
        <dbReference type="ARBA" id="ARBA00022475"/>
    </source>
</evidence>
<keyword evidence="8" id="KW-0472">Membrane</keyword>